<feature type="compositionally biased region" description="Low complexity" evidence="7">
    <location>
        <begin position="332"/>
        <end position="343"/>
    </location>
</feature>
<evidence type="ECO:0000256" key="2">
    <source>
        <dbReference type="ARBA" id="ARBA00023015"/>
    </source>
</evidence>
<evidence type="ECO:0000256" key="7">
    <source>
        <dbReference type="SAM" id="MobiDB-lite"/>
    </source>
</evidence>
<comment type="caution">
    <text evidence="9">The sequence shown here is derived from an EMBL/GenBank/DDBJ whole genome shotgun (WGS) entry which is preliminary data.</text>
</comment>
<feature type="domain" description="BZIP" evidence="8">
    <location>
        <begin position="237"/>
        <end position="291"/>
    </location>
</feature>
<feature type="region of interest" description="Disordered" evidence="7">
    <location>
        <begin position="39"/>
        <end position="71"/>
    </location>
</feature>
<keyword evidence="6" id="KW-0175">Coiled coil</keyword>
<evidence type="ECO:0000256" key="6">
    <source>
        <dbReference type="SAM" id="Coils"/>
    </source>
</evidence>
<evidence type="ECO:0000259" key="8">
    <source>
        <dbReference type="PROSITE" id="PS50217"/>
    </source>
</evidence>
<proteinExistence type="predicted"/>
<evidence type="ECO:0000256" key="1">
    <source>
        <dbReference type="ARBA" id="ARBA00004123"/>
    </source>
</evidence>
<evidence type="ECO:0000256" key="4">
    <source>
        <dbReference type="ARBA" id="ARBA00023163"/>
    </source>
</evidence>
<keyword evidence="3" id="KW-0238">DNA-binding</keyword>
<dbReference type="AlphaFoldDB" id="A0A8H5G0K7"/>
<dbReference type="EMBL" id="JAACJO010000007">
    <property type="protein sequence ID" value="KAF5355964.1"/>
    <property type="molecule type" value="Genomic_DNA"/>
</dbReference>
<keyword evidence="2" id="KW-0805">Transcription regulation</keyword>
<dbReference type="Pfam" id="PF07716">
    <property type="entry name" value="bZIP_2"/>
    <property type="match status" value="1"/>
</dbReference>
<dbReference type="SUPFAM" id="SSF57959">
    <property type="entry name" value="Leucine zipper domain"/>
    <property type="match status" value="1"/>
</dbReference>
<accession>A0A8H5G0K7</accession>
<feature type="compositionally biased region" description="Low complexity" evidence="7">
    <location>
        <begin position="209"/>
        <end position="223"/>
    </location>
</feature>
<dbReference type="GO" id="GO:0001228">
    <property type="term" value="F:DNA-binding transcription activator activity, RNA polymerase II-specific"/>
    <property type="evidence" value="ECO:0007669"/>
    <property type="project" value="TreeGrafter"/>
</dbReference>
<dbReference type="CDD" id="cd14705">
    <property type="entry name" value="bZIP_Zip1"/>
    <property type="match status" value="1"/>
</dbReference>
<dbReference type="Proteomes" id="UP000559027">
    <property type="component" value="Unassembled WGS sequence"/>
</dbReference>
<feature type="coiled-coil region" evidence="6">
    <location>
        <begin position="258"/>
        <end position="292"/>
    </location>
</feature>
<keyword evidence="4" id="KW-0804">Transcription</keyword>
<dbReference type="PANTHER" id="PTHR13044:SF14">
    <property type="entry name" value="CRYPTOCEPHAL, ISOFORM A"/>
    <property type="match status" value="1"/>
</dbReference>
<dbReference type="OrthoDB" id="1939598at2759"/>
<evidence type="ECO:0000256" key="5">
    <source>
        <dbReference type="ARBA" id="ARBA00023242"/>
    </source>
</evidence>
<gene>
    <name evidence="9" type="ORF">D9756_004183</name>
</gene>
<organism evidence="9 10">
    <name type="scientific">Leucocoprinus leucothites</name>
    <dbReference type="NCBI Taxonomy" id="201217"/>
    <lineage>
        <taxon>Eukaryota</taxon>
        <taxon>Fungi</taxon>
        <taxon>Dikarya</taxon>
        <taxon>Basidiomycota</taxon>
        <taxon>Agaricomycotina</taxon>
        <taxon>Agaricomycetes</taxon>
        <taxon>Agaricomycetidae</taxon>
        <taxon>Agaricales</taxon>
        <taxon>Agaricineae</taxon>
        <taxon>Agaricaceae</taxon>
        <taxon>Leucocoprinus</taxon>
    </lineage>
</organism>
<keyword evidence="10" id="KW-1185">Reference proteome</keyword>
<evidence type="ECO:0000313" key="9">
    <source>
        <dbReference type="EMBL" id="KAF5355964.1"/>
    </source>
</evidence>
<dbReference type="GO" id="GO:0000977">
    <property type="term" value="F:RNA polymerase II transcription regulatory region sequence-specific DNA binding"/>
    <property type="evidence" value="ECO:0007669"/>
    <property type="project" value="TreeGrafter"/>
</dbReference>
<dbReference type="Gene3D" id="1.20.5.170">
    <property type="match status" value="1"/>
</dbReference>
<comment type="subcellular location">
    <subcellularLocation>
        <location evidence="1">Nucleus</location>
    </subcellularLocation>
</comment>
<sequence length="380" mass="40955">MPTPKHGDEGNLELLTTSIKVREELEHWERLVFSFEMDKGNEQSGTGGINGSQQSQRSRSRSAASNLLPNAGGSGLHDANLLAQLAAASGTGAELDSSLAQLLSSNPYPPAPTAHPGFQNHFFPYGTMGHPQLPPLSSLDFAWNQLAHQQGIHPIYNLPFPTPLGPSVPFPNPQQSTSVAPLVPYQQPDNRERGRDAPVSRPAPTQPRAASIPASSPTSTNSPMEQDDDAEQSVMAEEKRRRNTEASARFRIKKKQRTVNLERSVSDLSGRAEELEKEVSDLRRENGWLKEIVMLKGNRYAAAASAQQRMALSQAVKDAGIDLTAGGAGQASISTTRSSSSGSAMQPEEISSDEESDDKHLKADKKGKGKASASHKGKRK</sequence>
<feature type="region of interest" description="Disordered" evidence="7">
    <location>
        <begin position="325"/>
        <end position="380"/>
    </location>
</feature>
<feature type="region of interest" description="Disordered" evidence="7">
    <location>
        <begin position="166"/>
        <end position="249"/>
    </location>
</feature>
<evidence type="ECO:0000256" key="3">
    <source>
        <dbReference type="ARBA" id="ARBA00023125"/>
    </source>
</evidence>
<reference evidence="9 10" key="1">
    <citation type="journal article" date="2020" name="ISME J.">
        <title>Uncovering the hidden diversity of litter-decomposition mechanisms in mushroom-forming fungi.</title>
        <authorList>
            <person name="Floudas D."/>
            <person name="Bentzer J."/>
            <person name="Ahren D."/>
            <person name="Johansson T."/>
            <person name="Persson P."/>
            <person name="Tunlid A."/>
        </authorList>
    </citation>
    <scope>NUCLEOTIDE SEQUENCE [LARGE SCALE GENOMIC DNA]</scope>
    <source>
        <strain evidence="9 10">CBS 146.42</strain>
    </source>
</reference>
<dbReference type="GO" id="GO:0005634">
    <property type="term" value="C:nucleus"/>
    <property type="evidence" value="ECO:0007669"/>
    <property type="project" value="UniProtKB-SubCell"/>
</dbReference>
<dbReference type="InterPro" id="IPR004827">
    <property type="entry name" value="bZIP"/>
</dbReference>
<protein>
    <recommendedName>
        <fullName evidence="8">BZIP domain-containing protein</fullName>
    </recommendedName>
</protein>
<feature type="compositionally biased region" description="Basic residues" evidence="7">
    <location>
        <begin position="367"/>
        <end position="380"/>
    </location>
</feature>
<dbReference type="InterPro" id="IPR046347">
    <property type="entry name" value="bZIP_sf"/>
</dbReference>
<evidence type="ECO:0000313" key="10">
    <source>
        <dbReference type="Proteomes" id="UP000559027"/>
    </source>
</evidence>
<dbReference type="SMART" id="SM00338">
    <property type="entry name" value="BRLZ"/>
    <property type="match status" value="1"/>
</dbReference>
<name>A0A8H5G0K7_9AGAR</name>
<dbReference type="PROSITE" id="PS50217">
    <property type="entry name" value="BZIP"/>
    <property type="match status" value="1"/>
</dbReference>
<feature type="compositionally biased region" description="Basic and acidic residues" evidence="7">
    <location>
        <begin position="189"/>
        <end position="198"/>
    </location>
</feature>
<dbReference type="PROSITE" id="PS00036">
    <property type="entry name" value="BZIP_BASIC"/>
    <property type="match status" value="1"/>
</dbReference>
<feature type="compositionally biased region" description="Low complexity" evidence="7">
    <location>
        <begin position="52"/>
        <end position="65"/>
    </location>
</feature>
<feature type="compositionally biased region" description="Basic and acidic residues" evidence="7">
    <location>
        <begin position="357"/>
        <end position="366"/>
    </location>
</feature>
<keyword evidence="5" id="KW-0539">Nucleus</keyword>
<dbReference type="PANTHER" id="PTHR13044">
    <property type="entry name" value="ACTIVATING TRANSCRIPTION FACTOR ATF 4/5"/>
    <property type="match status" value="1"/>
</dbReference>